<evidence type="ECO:0000313" key="4">
    <source>
        <dbReference type="Proteomes" id="UP000293360"/>
    </source>
</evidence>
<feature type="compositionally biased region" description="Polar residues" evidence="1">
    <location>
        <begin position="268"/>
        <end position="281"/>
    </location>
</feature>
<dbReference type="OrthoDB" id="5414547at2759"/>
<protein>
    <recommendedName>
        <fullName evidence="2">RNase MRP protein 1 RNA binding domain-containing protein</fullName>
    </recommendedName>
</protein>
<gene>
    <name evidence="3" type="ORF">DL764_005180</name>
</gene>
<dbReference type="STRING" id="155417.A0A4Q4T9U4"/>
<evidence type="ECO:0000259" key="2">
    <source>
        <dbReference type="Pfam" id="PF20945"/>
    </source>
</evidence>
<dbReference type="EMBL" id="QJNU01000263">
    <property type="protein sequence ID" value="RYP03365.1"/>
    <property type="molecule type" value="Genomic_DNA"/>
</dbReference>
<reference evidence="3 4" key="1">
    <citation type="submission" date="2018-06" db="EMBL/GenBank/DDBJ databases">
        <title>Complete Genomes of Monosporascus.</title>
        <authorList>
            <person name="Robinson A.J."/>
            <person name="Natvig D.O."/>
        </authorList>
    </citation>
    <scope>NUCLEOTIDE SEQUENCE [LARGE SCALE GENOMIC DNA]</scope>
    <source>
        <strain evidence="3 4">CBS 110550</strain>
    </source>
</reference>
<feature type="compositionally biased region" description="Low complexity" evidence="1">
    <location>
        <begin position="1"/>
        <end position="11"/>
    </location>
</feature>
<dbReference type="AlphaFoldDB" id="A0A4Q4T9U4"/>
<dbReference type="PANTHER" id="PTHR37792:SF1">
    <property type="entry name" value="RIBONUCLEASE MRP PROTEIN SUBUNIT RMP1"/>
    <property type="match status" value="1"/>
</dbReference>
<dbReference type="Proteomes" id="UP000293360">
    <property type="component" value="Unassembled WGS sequence"/>
</dbReference>
<dbReference type="GO" id="GO:0042134">
    <property type="term" value="F:rRNA primary transcript binding"/>
    <property type="evidence" value="ECO:0007669"/>
    <property type="project" value="InterPro"/>
</dbReference>
<dbReference type="InterPro" id="IPR047205">
    <property type="entry name" value="RMP1"/>
</dbReference>
<comment type="caution">
    <text evidence="3">The sequence shown here is derived from an EMBL/GenBank/DDBJ whole genome shotgun (WGS) entry which is preliminary data.</text>
</comment>
<feature type="compositionally biased region" description="Basic and acidic residues" evidence="1">
    <location>
        <begin position="220"/>
        <end position="238"/>
    </location>
</feature>
<feature type="domain" description="RNase MRP protein 1 RNA binding" evidence="2">
    <location>
        <begin position="43"/>
        <end position="171"/>
    </location>
</feature>
<feature type="compositionally biased region" description="Low complexity" evidence="1">
    <location>
        <begin position="93"/>
        <end position="104"/>
    </location>
</feature>
<feature type="region of interest" description="Disordered" evidence="1">
    <location>
        <begin position="193"/>
        <end position="308"/>
    </location>
</feature>
<name>A0A4Q4T9U4_9PEZI</name>
<dbReference type="GO" id="GO:0000172">
    <property type="term" value="C:ribonuclease MRP complex"/>
    <property type="evidence" value="ECO:0007669"/>
    <property type="project" value="InterPro"/>
</dbReference>
<proteinExistence type="predicted"/>
<feature type="compositionally biased region" description="Low complexity" evidence="1">
    <location>
        <begin position="193"/>
        <end position="205"/>
    </location>
</feature>
<feature type="compositionally biased region" description="Basic and acidic residues" evidence="1">
    <location>
        <begin position="285"/>
        <end position="295"/>
    </location>
</feature>
<feature type="region of interest" description="Disordered" evidence="1">
    <location>
        <begin position="93"/>
        <end position="122"/>
    </location>
</feature>
<organism evidence="3 4">
    <name type="scientific">Monosporascus ibericus</name>
    <dbReference type="NCBI Taxonomy" id="155417"/>
    <lineage>
        <taxon>Eukaryota</taxon>
        <taxon>Fungi</taxon>
        <taxon>Dikarya</taxon>
        <taxon>Ascomycota</taxon>
        <taxon>Pezizomycotina</taxon>
        <taxon>Sordariomycetes</taxon>
        <taxon>Xylariomycetidae</taxon>
        <taxon>Xylariales</taxon>
        <taxon>Xylariales incertae sedis</taxon>
        <taxon>Monosporascus</taxon>
    </lineage>
</organism>
<dbReference type="InterPro" id="IPR047204">
    <property type="entry name" value="RMP1_RBD"/>
</dbReference>
<evidence type="ECO:0000313" key="3">
    <source>
        <dbReference type="EMBL" id="RYP03365.1"/>
    </source>
</evidence>
<feature type="region of interest" description="Disordered" evidence="1">
    <location>
        <begin position="1"/>
        <end position="24"/>
    </location>
</feature>
<dbReference type="GO" id="GO:0000466">
    <property type="term" value="P:maturation of 5.8S rRNA from tricistronic rRNA transcript (SSU-rRNA, 5.8S rRNA, LSU-rRNA)"/>
    <property type="evidence" value="ECO:0007669"/>
    <property type="project" value="TreeGrafter"/>
</dbReference>
<dbReference type="Pfam" id="PF20945">
    <property type="entry name" value="RMP1"/>
    <property type="match status" value="1"/>
</dbReference>
<keyword evidence="4" id="KW-1185">Reference proteome</keyword>
<dbReference type="GO" id="GO:0000294">
    <property type="term" value="P:nuclear-transcribed mRNA catabolic process, RNase MRP-dependent"/>
    <property type="evidence" value="ECO:0007669"/>
    <property type="project" value="TreeGrafter"/>
</dbReference>
<dbReference type="CDD" id="cd22573">
    <property type="entry name" value="RMP1_RBD"/>
    <property type="match status" value="1"/>
</dbReference>
<feature type="compositionally biased region" description="Low complexity" evidence="1">
    <location>
        <begin position="247"/>
        <end position="259"/>
    </location>
</feature>
<evidence type="ECO:0000256" key="1">
    <source>
        <dbReference type="SAM" id="MobiDB-lite"/>
    </source>
</evidence>
<sequence>MATLKTAAAGGNNRGNGTSGGSDDNANWYRSVLDELLPLRPVLAGLNHRNKNQHRGARWWGAFGMLRRHVGKLADELDVAAARFAKILSSSTNANAGNSSSGTSSKKKRKRGDGGGGTPVVSSIPALARADERAKWLRDALLPKCYLAFSQLAADSQFATLGVVLLGVLAQVHAACVRLVGEAAAEPVEAVSSLSSASPSGAPAAVTSRSGGSNPAAEMGVDKEPEGTVVSREEVARAEKRRRKQQQQEALPLQPLALPGRESDDRSSTVAQGDTAGSTTVIAVAREEERGKEWPRPAQKKTKKAKKGDEFDDLFKSLF</sequence>
<dbReference type="PANTHER" id="PTHR37792">
    <property type="entry name" value="RIBONUCLEASE MRP PROTEIN SUBUNIT RMP1"/>
    <property type="match status" value="1"/>
</dbReference>
<accession>A0A4Q4T9U4</accession>